<accession>A0ABR6YZU2</accession>
<evidence type="ECO:0000313" key="2">
    <source>
        <dbReference type="EMBL" id="MBC3900700.1"/>
    </source>
</evidence>
<protein>
    <submittedName>
        <fullName evidence="2">GNAT family N-acetyltransferase</fullName>
    </submittedName>
</protein>
<gene>
    <name evidence="2" type="ORF">GH811_13845</name>
</gene>
<dbReference type="Gene3D" id="3.40.630.30">
    <property type="match status" value="1"/>
</dbReference>
<dbReference type="Pfam" id="PF13508">
    <property type="entry name" value="Acetyltransf_7"/>
    <property type="match status" value="1"/>
</dbReference>
<dbReference type="EMBL" id="WJBE01000014">
    <property type="protein sequence ID" value="MBC3900700.1"/>
    <property type="molecule type" value="Genomic_DNA"/>
</dbReference>
<dbReference type="InterPro" id="IPR016181">
    <property type="entry name" value="Acyl_CoA_acyltransferase"/>
</dbReference>
<evidence type="ECO:0000313" key="3">
    <source>
        <dbReference type="Proteomes" id="UP000622405"/>
    </source>
</evidence>
<feature type="domain" description="N-acetyltransferase" evidence="1">
    <location>
        <begin position="1"/>
        <end position="148"/>
    </location>
</feature>
<dbReference type="Proteomes" id="UP000622405">
    <property type="component" value="Unassembled WGS sequence"/>
</dbReference>
<dbReference type="CDD" id="cd04301">
    <property type="entry name" value="NAT_SF"/>
    <property type="match status" value="1"/>
</dbReference>
<name>A0ABR6YZU2_9FIRM</name>
<dbReference type="PROSITE" id="PS51186">
    <property type="entry name" value="GNAT"/>
    <property type="match status" value="1"/>
</dbReference>
<keyword evidence="3" id="KW-1185">Reference proteome</keyword>
<dbReference type="InterPro" id="IPR000182">
    <property type="entry name" value="GNAT_dom"/>
</dbReference>
<organism evidence="2 3">
    <name type="scientific">Acetobacterium malicum</name>
    <dbReference type="NCBI Taxonomy" id="52692"/>
    <lineage>
        <taxon>Bacteria</taxon>
        <taxon>Bacillati</taxon>
        <taxon>Bacillota</taxon>
        <taxon>Clostridia</taxon>
        <taxon>Eubacteriales</taxon>
        <taxon>Eubacteriaceae</taxon>
        <taxon>Acetobacterium</taxon>
    </lineage>
</organism>
<dbReference type="SUPFAM" id="SSF55729">
    <property type="entry name" value="Acyl-CoA N-acyltransferases (Nat)"/>
    <property type="match status" value="1"/>
</dbReference>
<comment type="caution">
    <text evidence="2">The sequence shown here is derived from an EMBL/GenBank/DDBJ whole genome shotgun (WGS) entry which is preliminary data.</text>
</comment>
<dbReference type="RefSeq" id="WP_186894859.1">
    <property type="nucleotide sequence ID" value="NZ_WJBE01000014.1"/>
</dbReference>
<proteinExistence type="predicted"/>
<evidence type="ECO:0000259" key="1">
    <source>
        <dbReference type="PROSITE" id="PS51186"/>
    </source>
</evidence>
<reference evidence="2 3" key="1">
    <citation type="journal article" date="2020" name="mSystems">
        <title>Defining Genomic and Predicted Metabolic Features of the Acetobacterium Genus.</title>
        <authorList>
            <person name="Ross D.E."/>
            <person name="Marshall C.W."/>
            <person name="Gulliver D."/>
            <person name="May H.D."/>
            <person name="Norman R.S."/>
        </authorList>
    </citation>
    <scope>NUCLEOTIDE SEQUENCE [LARGE SCALE GENOMIC DNA]</scope>
    <source>
        <strain evidence="2 3">DSM 4132</strain>
    </source>
</reference>
<sequence length="148" mass="17467">MEILKINDRDKIKYIELLLIADEQISMIEKYLYRGDMFALRDDDIRAICVITQEQPGIFELKNIVTVPKYQRKGYGQNLIAFIVDYYKQFGSELSVGTGDSPTILRFYERCGFVKSHVVQNFFIDNYDHPMYEDGQQLVDMIYLKRNL</sequence>